<dbReference type="EMBL" id="DXAQ01000133">
    <property type="protein sequence ID" value="HIZ90065.1"/>
    <property type="molecule type" value="Genomic_DNA"/>
</dbReference>
<reference evidence="2" key="1">
    <citation type="journal article" date="2021" name="PeerJ">
        <title>Extensive microbial diversity within the chicken gut microbiome revealed by metagenomics and culture.</title>
        <authorList>
            <person name="Gilroy R."/>
            <person name="Ravi A."/>
            <person name="Getino M."/>
            <person name="Pursley I."/>
            <person name="Horton D.L."/>
            <person name="Alikhan N.F."/>
            <person name="Baker D."/>
            <person name="Gharbi K."/>
            <person name="Hall N."/>
            <person name="Watson M."/>
            <person name="Adriaenssens E.M."/>
            <person name="Foster-Nyarko E."/>
            <person name="Jarju S."/>
            <person name="Secka A."/>
            <person name="Antonio M."/>
            <person name="Oren A."/>
            <person name="Chaudhuri R.R."/>
            <person name="La Ragione R."/>
            <person name="Hildebrand F."/>
            <person name="Pallen M.J."/>
        </authorList>
    </citation>
    <scope>NUCLEOTIDE SEQUENCE</scope>
    <source>
        <strain evidence="2">ChiW4-1371</strain>
    </source>
</reference>
<name>A0A9D2KBR9_9BACT</name>
<dbReference type="Gene3D" id="1.10.3480.10">
    <property type="entry name" value="TorD-like"/>
    <property type="match status" value="1"/>
</dbReference>
<gene>
    <name evidence="2" type="ORF">H9804_08960</name>
</gene>
<dbReference type="PANTHER" id="PTHR34227:SF11">
    <property type="entry name" value="CHAPERONE PROTEIN TORD"/>
    <property type="match status" value="1"/>
</dbReference>
<keyword evidence="1" id="KW-0143">Chaperone</keyword>
<sequence>MISEIDLTNIHNARGRIYAFLSNVYLNQPDESFYKLLSDILPQLKEIASSNDDINNGVSLLEKFLNIKSSKSHTEAEEFELNVQRKYASIMCLPNVAPQEESFYTSKDHLLNQESHDEMVALLSKYQLVLDKKYGLYYDHISVEFKFMSLLAYLSAEKISDSSLYTALLNEQLDFHKNHFDKWVNEFFNKILFACTEDELLFRSLVYIARGYLYEDKNLLQQLLSDNQ</sequence>
<organism evidence="2 3">
    <name type="scientific">Candidatus Mucispirillum faecigallinarum</name>
    <dbReference type="NCBI Taxonomy" id="2838699"/>
    <lineage>
        <taxon>Bacteria</taxon>
        <taxon>Pseudomonadati</taxon>
        <taxon>Deferribacterota</taxon>
        <taxon>Deferribacteres</taxon>
        <taxon>Deferribacterales</taxon>
        <taxon>Mucispirillaceae</taxon>
        <taxon>Mucispirillum</taxon>
    </lineage>
</organism>
<evidence type="ECO:0000313" key="3">
    <source>
        <dbReference type="Proteomes" id="UP000824176"/>
    </source>
</evidence>
<protein>
    <submittedName>
        <fullName evidence="2">Molecular chaperone TorD family protein</fullName>
    </submittedName>
</protein>
<dbReference type="Pfam" id="PF02613">
    <property type="entry name" value="Nitrate_red_del"/>
    <property type="match status" value="1"/>
</dbReference>
<evidence type="ECO:0000313" key="2">
    <source>
        <dbReference type="EMBL" id="HIZ90065.1"/>
    </source>
</evidence>
<reference evidence="2" key="2">
    <citation type="submission" date="2021-04" db="EMBL/GenBank/DDBJ databases">
        <authorList>
            <person name="Gilroy R."/>
        </authorList>
    </citation>
    <scope>NUCLEOTIDE SEQUENCE</scope>
    <source>
        <strain evidence="2">ChiW4-1371</strain>
    </source>
</reference>
<comment type="caution">
    <text evidence="2">The sequence shown here is derived from an EMBL/GenBank/DDBJ whole genome shotgun (WGS) entry which is preliminary data.</text>
</comment>
<dbReference type="SUPFAM" id="SSF89155">
    <property type="entry name" value="TorD-like"/>
    <property type="match status" value="1"/>
</dbReference>
<proteinExistence type="predicted"/>
<dbReference type="AlphaFoldDB" id="A0A9D2KBR9"/>
<dbReference type="InterPro" id="IPR050289">
    <property type="entry name" value="TorD/DmsD_chaperones"/>
</dbReference>
<dbReference type="InterPro" id="IPR020945">
    <property type="entry name" value="DMSO/NO3_reduct_chaperone"/>
</dbReference>
<dbReference type="PANTHER" id="PTHR34227">
    <property type="entry name" value="CHAPERONE PROTEIN YCDY"/>
    <property type="match status" value="1"/>
</dbReference>
<evidence type="ECO:0000256" key="1">
    <source>
        <dbReference type="ARBA" id="ARBA00023186"/>
    </source>
</evidence>
<accession>A0A9D2KBR9</accession>
<dbReference type="Proteomes" id="UP000824176">
    <property type="component" value="Unassembled WGS sequence"/>
</dbReference>
<dbReference type="InterPro" id="IPR036411">
    <property type="entry name" value="TorD-like_sf"/>
</dbReference>